<keyword evidence="2" id="KW-0689">Ribosomal protein</keyword>
<accession>A0A2R6PU94</accession>
<keyword evidence="3" id="KW-1185">Reference proteome</keyword>
<protein>
    <submittedName>
        <fullName evidence="2">50S ribosomal protein</fullName>
    </submittedName>
</protein>
<gene>
    <name evidence="2" type="ORF">CEY00_Acc26726</name>
</gene>
<sequence>MEANSSYGTVQWADHLDNGPAPAHVEPNEIGEAGGRGGVKAKYGKKVGEGLGKTKAVASSGARKVKEGTSAGVQWIKDKYHKATLKR</sequence>
<dbReference type="OMA" id="MEANSSY"/>
<reference evidence="3" key="2">
    <citation type="journal article" date="2018" name="BMC Genomics">
        <title>A manually annotated Actinidia chinensis var. chinensis (kiwifruit) genome highlights the challenges associated with draft genomes and gene prediction in plants.</title>
        <authorList>
            <person name="Pilkington S.M."/>
            <person name="Crowhurst R."/>
            <person name="Hilario E."/>
            <person name="Nardozza S."/>
            <person name="Fraser L."/>
            <person name="Peng Y."/>
            <person name="Gunaseelan K."/>
            <person name="Simpson R."/>
            <person name="Tahir J."/>
            <person name="Deroles S.C."/>
            <person name="Templeton K."/>
            <person name="Luo Z."/>
            <person name="Davy M."/>
            <person name="Cheng C."/>
            <person name="McNeilage M."/>
            <person name="Scaglione D."/>
            <person name="Liu Y."/>
            <person name="Zhang Q."/>
            <person name="Datson P."/>
            <person name="De Silva N."/>
            <person name="Gardiner S.E."/>
            <person name="Bassett H."/>
            <person name="Chagne D."/>
            <person name="McCallum J."/>
            <person name="Dzierzon H."/>
            <person name="Deng C."/>
            <person name="Wang Y.Y."/>
            <person name="Barron L."/>
            <person name="Manako K."/>
            <person name="Bowen J."/>
            <person name="Foster T.M."/>
            <person name="Erridge Z.A."/>
            <person name="Tiffin H."/>
            <person name="Waite C.N."/>
            <person name="Davies K.M."/>
            <person name="Grierson E.P."/>
            <person name="Laing W.A."/>
            <person name="Kirk R."/>
            <person name="Chen X."/>
            <person name="Wood M."/>
            <person name="Montefiori M."/>
            <person name="Brummell D.A."/>
            <person name="Schwinn K.E."/>
            <person name="Catanach A."/>
            <person name="Fullerton C."/>
            <person name="Li D."/>
            <person name="Meiyalaghan S."/>
            <person name="Nieuwenhuizen N."/>
            <person name="Read N."/>
            <person name="Prakash R."/>
            <person name="Hunter D."/>
            <person name="Zhang H."/>
            <person name="McKenzie M."/>
            <person name="Knabel M."/>
            <person name="Harris A."/>
            <person name="Allan A.C."/>
            <person name="Gleave A."/>
            <person name="Chen A."/>
            <person name="Janssen B.J."/>
            <person name="Plunkett B."/>
            <person name="Ampomah-Dwamena C."/>
            <person name="Voogd C."/>
            <person name="Leif D."/>
            <person name="Lafferty D."/>
            <person name="Souleyre E.J.F."/>
            <person name="Varkonyi-Gasic E."/>
            <person name="Gambi F."/>
            <person name="Hanley J."/>
            <person name="Yao J.L."/>
            <person name="Cheung J."/>
            <person name="David K.M."/>
            <person name="Warren B."/>
            <person name="Marsh K."/>
            <person name="Snowden K.C."/>
            <person name="Lin-Wang K."/>
            <person name="Brian L."/>
            <person name="Martinez-Sanchez M."/>
            <person name="Wang M."/>
            <person name="Ileperuma N."/>
            <person name="Macnee N."/>
            <person name="Campin R."/>
            <person name="McAtee P."/>
            <person name="Drummond R.S.M."/>
            <person name="Espley R.V."/>
            <person name="Ireland H.S."/>
            <person name="Wu R."/>
            <person name="Atkinson R.G."/>
            <person name="Karunairetnam S."/>
            <person name="Bulley S."/>
            <person name="Chunkath S."/>
            <person name="Hanley Z."/>
            <person name="Storey R."/>
            <person name="Thrimawithana A.H."/>
            <person name="Thomson S."/>
            <person name="David C."/>
            <person name="Testolin R."/>
            <person name="Huang H."/>
            <person name="Hellens R.P."/>
            <person name="Schaffer R.J."/>
        </authorList>
    </citation>
    <scope>NUCLEOTIDE SEQUENCE [LARGE SCALE GENOMIC DNA]</scope>
    <source>
        <strain evidence="3">cv. Red5</strain>
    </source>
</reference>
<dbReference type="PANTHER" id="PTHR33386">
    <property type="entry name" value="OS02G0740600 PROTEIN"/>
    <property type="match status" value="1"/>
</dbReference>
<dbReference type="STRING" id="1590841.A0A2R6PU94"/>
<evidence type="ECO:0000256" key="1">
    <source>
        <dbReference type="SAM" id="MobiDB-lite"/>
    </source>
</evidence>
<dbReference type="AlphaFoldDB" id="A0A2R6PU94"/>
<name>A0A2R6PU94_ACTCC</name>
<dbReference type="PANTHER" id="PTHR33386:SF5">
    <property type="entry name" value="OS02G0740600 PROTEIN"/>
    <property type="match status" value="1"/>
</dbReference>
<proteinExistence type="predicted"/>
<evidence type="ECO:0000313" key="3">
    <source>
        <dbReference type="Proteomes" id="UP000241394"/>
    </source>
</evidence>
<keyword evidence="2" id="KW-0687">Ribonucleoprotein</keyword>
<dbReference type="EMBL" id="NKQK01000023">
    <property type="protein sequence ID" value="PSR96674.1"/>
    <property type="molecule type" value="Genomic_DNA"/>
</dbReference>
<feature type="region of interest" description="Disordered" evidence="1">
    <location>
        <begin position="1"/>
        <end position="43"/>
    </location>
</feature>
<dbReference type="FunCoup" id="A0A2R6PU94">
    <property type="interactions" value="201"/>
</dbReference>
<organism evidence="2 3">
    <name type="scientific">Actinidia chinensis var. chinensis</name>
    <name type="common">Chinese soft-hair kiwi</name>
    <dbReference type="NCBI Taxonomy" id="1590841"/>
    <lineage>
        <taxon>Eukaryota</taxon>
        <taxon>Viridiplantae</taxon>
        <taxon>Streptophyta</taxon>
        <taxon>Embryophyta</taxon>
        <taxon>Tracheophyta</taxon>
        <taxon>Spermatophyta</taxon>
        <taxon>Magnoliopsida</taxon>
        <taxon>eudicotyledons</taxon>
        <taxon>Gunneridae</taxon>
        <taxon>Pentapetalae</taxon>
        <taxon>asterids</taxon>
        <taxon>Ericales</taxon>
        <taxon>Actinidiaceae</taxon>
        <taxon>Actinidia</taxon>
    </lineage>
</organism>
<comment type="caution">
    <text evidence="2">The sequence shown here is derived from an EMBL/GenBank/DDBJ whole genome shotgun (WGS) entry which is preliminary data.</text>
</comment>
<dbReference type="InParanoid" id="A0A2R6PU94"/>
<reference evidence="2 3" key="1">
    <citation type="submission" date="2017-07" db="EMBL/GenBank/DDBJ databases">
        <title>An improved, manually edited Actinidia chinensis var. chinensis (kiwifruit) genome highlights the challenges associated with draft genomes and gene prediction in plants.</title>
        <authorList>
            <person name="Pilkington S."/>
            <person name="Crowhurst R."/>
            <person name="Hilario E."/>
            <person name="Nardozza S."/>
            <person name="Fraser L."/>
            <person name="Peng Y."/>
            <person name="Gunaseelan K."/>
            <person name="Simpson R."/>
            <person name="Tahir J."/>
            <person name="Deroles S."/>
            <person name="Templeton K."/>
            <person name="Luo Z."/>
            <person name="Davy M."/>
            <person name="Cheng C."/>
            <person name="Mcneilage M."/>
            <person name="Scaglione D."/>
            <person name="Liu Y."/>
            <person name="Zhang Q."/>
            <person name="Datson P."/>
            <person name="De Silva N."/>
            <person name="Gardiner S."/>
            <person name="Bassett H."/>
            <person name="Chagne D."/>
            <person name="Mccallum J."/>
            <person name="Dzierzon H."/>
            <person name="Deng C."/>
            <person name="Wang Y.-Y."/>
            <person name="Barron N."/>
            <person name="Manako K."/>
            <person name="Bowen J."/>
            <person name="Foster T."/>
            <person name="Erridge Z."/>
            <person name="Tiffin H."/>
            <person name="Waite C."/>
            <person name="Davies K."/>
            <person name="Grierson E."/>
            <person name="Laing W."/>
            <person name="Kirk R."/>
            <person name="Chen X."/>
            <person name="Wood M."/>
            <person name="Montefiori M."/>
            <person name="Brummell D."/>
            <person name="Schwinn K."/>
            <person name="Catanach A."/>
            <person name="Fullerton C."/>
            <person name="Li D."/>
            <person name="Meiyalaghan S."/>
            <person name="Nieuwenhuizen N."/>
            <person name="Read N."/>
            <person name="Prakash R."/>
            <person name="Hunter D."/>
            <person name="Zhang H."/>
            <person name="Mckenzie M."/>
            <person name="Knabel M."/>
            <person name="Harris A."/>
            <person name="Allan A."/>
            <person name="Chen A."/>
            <person name="Janssen B."/>
            <person name="Plunkett B."/>
            <person name="Dwamena C."/>
            <person name="Voogd C."/>
            <person name="Leif D."/>
            <person name="Lafferty D."/>
            <person name="Souleyre E."/>
            <person name="Varkonyi-Gasic E."/>
            <person name="Gambi F."/>
            <person name="Hanley J."/>
            <person name="Yao J.-L."/>
            <person name="Cheung J."/>
            <person name="David K."/>
            <person name="Warren B."/>
            <person name="Marsh K."/>
            <person name="Snowden K."/>
            <person name="Lin-Wang K."/>
            <person name="Brian L."/>
            <person name="Martinez-Sanchez M."/>
            <person name="Wang M."/>
            <person name="Ileperuma N."/>
            <person name="Macnee N."/>
            <person name="Campin R."/>
            <person name="Mcatee P."/>
            <person name="Drummond R."/>
            <person name="Espley R."/>
            <person name="Ireland H."/>
            <person name="Wu R."/>
            <person name="Atkinson R."/>
            <person name="Karunairetnam S."/>
            <person name="Bulley S."/>
            <person name="Chunkath S."/>
            <person name="Hanley Z."/>
            <person name="Storey R."/>
            <person name="Thrimawithana A."/>
            <person name="Thomson S."/>
            <person name="David C."/>
            <person name="Testolin R."/>
        </authorList>
    </citation>
    <scope>NUCLEOTIDE SEQUENCE [LARGE SCALE GENOMIC DNA]</scope>
    <source>
        <strain evidence="3">cv. Red5</strain>
        <tissue evidence="2">Young leaf</tissue>
    </source>
</reference>
<dbReference type="GO" id="GO:0005840">
    <property type="term" value="C:ribosome"/>
    <property type="evidence" value="ECO:0007669"/>
    <property type="project" value="UniProtKB-KW"/>
</dbReference>
<evidence type="ECO:0000313" key="2">
    <source>
        <dbReference type="EMBL" id="PSR96674.1"/>
    </source>
</evidence>
<dbReference type="Gramene" id="PSR96674">
    <property type="protein sequence ID" value="PSR96674"/>
    <property type="gene ID" value="CEY00_Acc26726"/>
</dbReference>
<dbReference type="OrthoDB" id="1905524at2759"/>
<dbReference type="Proteomes" id="UP000241394">
    <property type="component" value="Chromosome LG23"/>
</dbReference>